<evidence type="ECO:0000313" key="15">
    <source>
        <dbReference type="RefSeq" id="XP_026726933.1"/>
    </source>
</evidence>
<dbReference type="InParanoid" id="A0A7E5VF67"/>
<feature type="transmembrane region" description="Helical" evidence="12">
    <location>
        <begin position="23"/>
        <end position="48"/>
    </location>
</feature>
<feature type="transmembrane region" description="Helical" evidence="12">
    <location>
        <begin position="60"/>
        <end position="80"/>
    </location>
</feature>
<keyword evidence="7" id="KW-1015">Disulfide bond</keyword>
<feature type="domain" description="G-protein coupled receptors family 1 profile" evidence="13">
    <location>
        <begin position="39"/>
        <end position="251"/>
    </location>
</feature>
<keyword evidence="8" id="KW-0675">Receptor</keyword>
<feature type="transmembrane region" description="Helical" evidence="12">
    <location>
        <begin position="190"/>
        <end position="209"/>
    </location>
</feature>
<evidence type="ECO:0000256" key="4">
    <source>
        <dbReference type="ARBA" id="ARBA00022989"/>
    </source>
</evidence>
<dbReference type="InterPro" id="IPR017452">
    <property type="entry name" value="GPCR_Rhodpsn_7TM"/>
</dbReference>
<dbReference type="GO" id="GO:0004930">
    <property type="term" value="F:G protein-coupled receptor activity"/>
    <property type="evidence" value="ECO:0007669"/>
    <property type="project" value="UniProtKB-KW"/>
</dbReference>
<feature type="transmembrane region" description="Helical" evidence="12">
    <location>
        <begin position="100"/>
        <end position="123"/>
    </location>
</feature>
<dbReference type="InterPro" id="IPR050125">
    <property type="entry name" value="GPCR_opsins"/>
</dbReference>
<keyword evidence="5" id="KW-0297">G-protein coupled receptor</keyword>
<feature type="transmembrane region" description="Helical" evidence="12">
    <location>
        <begin position="230"/>
        <end position="251"/>
    </location>
</feature>
<evidence type="ECO:0000256" key="7">
    <source>
        <dbReference type="ARBA" id="ARBA00023157"/>
    </source>
</evidence>
<keyword evidence="10" id="KW-0807">Transducer</keyword>
<keyword evidence="6 12" id="KW-0472">Membrane</keyword>
<keyword evidence="11" id="KW-0844">Vision</keyword>
<comment type="subcellular location">
    <subcellularLocation>
        <location evidence="1">Membrane</location>
        <topology evidence="1">Multi-pass membrane protein</topology>
    </subcellularLocation>
</comment>
<evidence type="ECO:0000256" key="1">
    <source>
        <dbReference type="ARBA" id="ARBA00004141"/>
    </source>
</evidence>
<feature type="transmembrane region" description="Helical" evidence="12">
    <location>
        <begin position="135"/>
        <end position="154"/>
    </location>
</feature>
<dbReference type="InterPro" id="IPR000276">
    <property type="entry name" value="GPCR_Rhodpsn"/>
</dbReference>
<evidence type="ECO:0000256" key="5">
    <source>
        <dbReference type="ARBA" id="ARBA00023040"/>
    </source>
</evidence>
<reference evidence="15" key="1">
    <citation type="submission" date="2025-08" db="UniProtKB">
        <authorList>
            <consortium name="RefSeq"/>
        </authorList>
    </citation>
    <scope>IDENTIFICATION</scope>
</reference>
<dbReference type="Gene3D" id="1.20.1070.10">
    <property type="entry name" value="Rhodopsin 7-helix transmembrane proteins"/>
    <property type="match status" value="1"/>
</dbReference>
<keyword evidence="3 12" id="KW-0812">Transmembrane</keyword>
<keyword evidence="14" id="KW-1185">Reference proteome</keyword>
<dbReference type="Pfam" id="PF00001">
    <property type="entry name" value="7tm_1"/>
    <property type="match status" value="1"/>
</dbReference>
<keyword evidence="4 12" id="KW-1133">Transmembrane helix</keyword>
<gene>
    <name evidence="15" type="primary">LOC113493254</name>
</gene>
<evidence type="ECO:0000256" key="8">
    <source>
        <dbReference type="ARBA" id="ARBA00023170"/>
    </source>
</evidence>
<evidence type="ECO:0000313" key="14">
    <source>
        <dbReference type="Proteomes" id="UP000322000"/>
    </source>
</evidence>
<keyword evidence="11" id="KW-0716">Sensory transduction</keyword>
<evidence type="ECO:0000256" key="6">
    <source>
        <dbReference type="ARBA" id="ARBA00023136"/>
    </source>
</evidence>
<dbReference type="KEGG" id="tnl:113493254"/>
<evidence type="ECO:0000256" key="9">
    <source>
        <dbReference type="ARBA" id="ARBA00023180"/>
    </source>
</evidence>
<dbReference type="GO" id="GO:0007601">
    <property type="term" value="P:visual perception"/>
    <property type="evidence" value="ECO:0007669"/>
    <property type="project" value="UniProtKB-KW"/>
</dbReference>
<dbReference type="RefSeq" id="XP_026726933.1">
    <property type="nucleotide sequence ID" value="XM_026871132.1"/>
</dbReference>
<evidence type="ECO:0000256" key="12">
    <source>
        <dbReference type="SAM" id="Phobius"/>
    </source>
</evidence>
<feature type="transmembrane region" description="Helical" evidence="12">
    <location>
        <begin position="271"/>
        <end position="293"/>
    </location>
</feature>
<dbReference type="InterPro" id="IPR002962">
    <property type="entry name" value="Peropsin"/>
</dbReference>
<dbReference type="PROSITE" id="PS50262">
    <property type="entry name" value="G_PROTEIN_RECEP_F1_2"/>
    <property type="match status" value="1"/>
</dbReference>
<dbReference type="AlphaFoldDB" id="A0A7E5VF67"/>
<dbReference type="Proteomes" id="UP000322000">
    <property type="component" value="Chromosome 4"/>
</dbReference>
<evidence type="ECO:0000256" key="10">
    <source>
        <dbReference type="ARBA" id="ARBA00023224"/>
    </source>
</evidence>
<evidence type="ECO:0000259" key="13">
    <source>
        <dbReference type="PROSITE" id="PS50262"/>
    </source>
</evidence>
<proteinExistence type="inferred from homology"/>
<sequence length="325" mass="36893">MQTFYDDLEDECPWYYFDGSYKLLLGACLFVFGVFGVLLNGWLFATFIHSHLLIFRSHILVLNLCTASLGRNLVGFPFAGSSAVAKRWLFGSSCCQLFAFLNQFFGVFQMTALFVAVLERYLLAKYYRRERILHLRLYWILVGLSWFNSVIFATPPLFGYGKFSCDSTGTSCTFLWPSIASGAKHIGYSIPYILVCGVIPVVAIFFYMGKSIRLERIFYKDEQQREQSRLTQSIHAVCVATFALWIPAAILVGWQWLPLLAYGYRPHVPPALAIIASIASEAATSVPVLCFIAGDERLRAALLGRMRKQYALLQPERAKRYLNRA</sequence>
<dbReference type="OrthoDB" id="5959154at2759"/>
<dbReference type="PRINTS" id="PR01244">
    <property type="entry name" value="PEROPSIN"/>
</dbReference>
<accession>A0A7E5VF67</accession>
<protein>
    <submittedName>
        <fullName evidence="15">Visual pigment-like receptor peropsin</fullName>
    </submittedName>
</protein>
<evidence type="ECO:0000256" key="11">
    <source>
        <dbReference type="ARBA" id="ARBA00023305"/>
    </source>
</evidence>
<organism evidence="14 15">
    <name type="scientific">Trichoplusia ni</name>
    <name type="common">Cabbage looper</name>
    <dbReference type="NCBI Taxonomy" id="7111"/>
    <lineage>
        <taxon>Eukaryota</taxon>
        <taxon>Metazoa</taxon>
        <taxon>Ecdysozoa</taxon>
        <taxon>Arthropoda</taxon>
        <taxon>Hexapoda</taxon>
        <taxon>Insecta</taxon>
        <taxon>Pterygota</taxon>
        <taxon>Neoptera</taxon>
        <taxon>Endopterygota</taxon>
        <taxon>Lepidoptera</taxon>
        <taxon>Glossata</taxon>
        <taxon>Ditrysia</taxon>
        <taxon>Noctuoidea</taxon>
        <taxon>Noctuidae</taxon>
        <taxon>Plusiinae</taxon>
        <taxon>Trichoplusia</taxon>
    </lineage>
</organism>
<evidence type="ECO:0000256" key="2">
    <source>
        <dbReference type="ARBA" id="ARBA00010663"/>
    </source>
</evidence>
<keyword evidence="9" id="KW-0325">Glycoprotein</keyword>
<name>A0A7E5VF67_TRINI</name>
<comment type="similarity">
    <text evidence="2">Belongs to the G-protein coupled receptor 1 family.</text>
</comment>
<dbReference type="GeneID" id="113493254"/>
<dbReference type="SUPFAM" id="SSF81321">
    <property type="entry name" value="Family A G protein-coupled receptor-like"/>
    <property type="match status" value="1"/>
</dbReference>
<dbReference type="GO" id="GO:0016020">
    <property type="term" value="C:membrane"/>
    <property type="evidence" value="ECO:0007669"/>
    <property type="project" value="UniProtKB-SubCell"/>
</dbReference>
<evidence type="ECO:0000256" key="3">
    <source>
        <dbReference type="ARBA" id="ARBA00022692"/>
    </source>
</evidence>
<dbReference type="PANTHER" id="PTHR24240">
    <property type="entry name" value="OPSIN"/>
    <property type="match status" value="1"/>
</dbReference>